<feature type="domain" description="HTH lysR-type" evidence="5">
    <location>
        <begin position="24"/>
        <end position="81"/>
    </location>
</feature>
<proteinExistence type="inferred from homology"/>
<keyword evidence="2" id="KW-0805">Transcription regulation</keyword>
<dbReference type="CDD" id="cd08422">
    <property type="entry name" value="PBP2_CrgA_like"/>
    <property type="match status" value="1"/>
</dbReference>
<dbReference type="SUPFAM" id="SSF53850">
    <property type="entry name" value="Periplasmic binding protein-like II"/>
    <property type="match status" value="1"/>
</dbReference>
<dbReference type="PANTHER" id="PTHR30537:SF81">
    <property type="entry name" value="TRANSCRIPTIONAL REGULATOR-RELATED"/>
    <property type="match status" value="1"/>
</dbReference>
<dbReference type="GO" id="GO:0003700">
    <property type="term" value="F:DNA-binding transcription factor activity"/>
    <property type="evidence" value="ECO:0007669"/>
    <property type="project" value="InterPro"/>
</dbReference>
<protein>
    <submittedName>
        <fullName evidence="6">LysR family transcriptional regulator</fullName>
    </submittedName>
</protein>
<dbReference type="EMBL" id="CP039865">
    <property type="protein sequence ID" value="QCK86872.1"/>
    <property type="molecule type" value="Genomic_DNA"/>
</dbReference>
<reference evidence="6 7" key="1">
    <citation type="submission" date="2019-04" db="EMBL/GenBank/DDBJ databases">
        <title>Phreatobacter aquaticus sp. nov.</title>
        <authorList>
            <person name="Choi A."/>
            <person name="Baek K."/>
        </authorList>
    </citation>
    <scope>NUCLEOTIDE SEQUENCE [LARGE SCALE GENOMIC DNA]</scope>
    <source>
        <strain evidence="6 7">NMCR1094</strain>
    </source>
</reference>
<evidence type="ECO:0000259" key="5">
    <source>
        <dbReference type="PROSITE" id="PS50931"/>
    </source>
</evidence>
<dbReference type="Proteomes" id="UP000298588">
    <property type="component" value="Chromosome"/>
</dbReference>
<dbReference type="Pfam" id="PF03466">
    <property type="entry name" value="LysR_substrate"/>
    <property type="match status" value="1"/>
</dbReference>
<dbReference type="PANTHER" id="PTHR30537">
    <property type="entry name" value="HTH-TYPE TRANSCRIPTIONAL REGULATOR"/>
    <property type="match status" value="1"/>
</dbReference>
<name>A0A4D7QS01_9HYPH</name>
<dbReference type="SUPFAM" id="SSF46785">
    <property type="entry name" value="Winged helix' DNA-binding domain"/>
    <property type="match status" value="1"/>
</dbReference>
<keyword evidence="4" id="KW-0804">Transcription</keyword>
<dbReference type="InterPro" id="IPR036388">
    <property type="entry name" value="WH-like_DNA-bd_sf"/>
</dbReference>
<evidence type="ECO:0000256" key="4">
    <source>
        <dbReference type="ARBA" id="ARBA00023163"/>
    </source>
</evidence>
<evidence type="ECO:0000256" key="2">
    <source>
        <dbReference type="ARBA" id="ARBA00023015"/>
    </source>
</evidence>
<dbReference type="GO" id="GO:0006351">
    <property type="term" value="P:DNA-templated transcription"/>
    <property type="evidence" value="ECO:0007669"/>
    <property type="project" value="TreeGrafter"/>
</dbReference>
<dbReference type="InterPro" id="IPR058163">
    <property type="entry name" value="LysR-type_TF_proteobact-type"/>
</dbReference>
<dbReference type="KEGG" id="paqt:E8L99_14460"/>
<evidence type="ECO:0000256" key="1">
    <source>
        <dbReference type="ARBA" id="ARBA00009437"/>
    </source>
</evidence>
<dbReference type="InterPro" id="IPR036390">
    <property type="entry name" value="WH_DNA-bd_sf"/>
</dbReference>
<dbReference type="InterPro" id="IPR005119">
    <property type="entry name" value="LysR_subst-bd"/>
</dbReference>
<keyword evidence="3" id="KW-0238">DNA-binding</keyword>
<evidence type="ECO:0000256" key="3">
    <source>
        <dbReference type="ARBA" id="ARBA00023125"/>
    </source>
</evidence>
<dbReference type="Gene3D" id="1.10.10.10">
    <property type="entry name" value="Winged helix-like DNA-binding domain superfamily/Winged helix DNA-binding domain"/>
    <property type="match status" value="1"/>
</dbReference>
<dbReference type="InterPro" id="IPR000847">
    <property type="entry name" value="LysR_HTH_N"/>
</dbReference>
<dbReference type="AlphaFoldDB" id="A0A4D7QS01"/>
<dbReference type="FunFam" id="3.40.190.290:FF:000001">
    <property type="entry name" value="Transcriptional regulator, LysR family"/>
    <property type="match status" value="1"/>
</dbReference>
<comment type="similarity">
    <text evidence="1">Belongs to the LysR transcriptional regulatory family.</text>
</comment>
<sequence>MLIWCYNKLCLEQIIPLWLQSIMDRFAELEAFAATIELGSQAAAATALGLSRMAVSRLIRGLEERIGEPLLIRTTRSQTLTEAGARVRDTARAVLDHYRDAVTRPGSGAGEVAGTLRVSVPVSFGWRQIAPRLPDLLAAHPRLRIDVVLLDRQVHLIDEAFDLAVRLGDQPTAELASTRLGLVETVLCATPAYIDRNGAPKRPNDLLTHDCLLYAYAKPGRGWVFRGPGGTEQRIRVTGRLTSNNGDALLAAALAGLGIIQQPRFIVEDDLKAGRLVPLLRGYKTRELPAWAIEAPGRDRSPEAQVFIDFLARTIFQSTP</sequence>
<dbReference type="Gene3D" id="3.40.190.290">
    <property type="match status" value="1"/>
</dbReference>
<dbReference type="Pfam" id="PF00126">
    <property type="entry name" value="HTH_1"/>
    <property type="match status" value="1"/>
</dbReference>
<dbReference type="PROSITE" id="PS50931">
    <property type="entry name" value="HTH_LYSR"/>
    <property type="match status" value="1"/>
</dbReference>
<evidence type="ECO:0000313" key="7">
    <source>
        <dbReference type="Proteomes" id="UP000298588"/>
    </source>
</evidence>
<keyword evidence="7" id="KW-1185">Reference proteome</keyword>
<dbReference type="RefSeq" id="WP_137100203.1">
    <property type="nucleotide sequence ID" value="NZ_CP039865.1"/>
</dbReference>
<dbReference type="OrthoDB" id="9812435at2"/>
<evidence type="ECO:0000313" key="6">
    <source>
        <dbReference type="EMBL" id="QCK86872.1"/>
    </source>
</evidence>
<organism evidence="6 7">
    <name type="scientific">Phreatobacter aquaticus</name>
    <dbReference type="NCBI Taxonomy" id="2570229"/>
    <lineage>
        <taxon>Bacteria</taxon>
        <taxon>Pseudomonadati</taxon>
        <taxon>Pseudomonadota</taxon>
        <taxon>Alphaproteobacteria</taxon>
        <taxon>Hyphomicrobiales</taxon>
        <taxon>Phreatobacteraceae</taxon>
        <taxon>Phreatobacter</taxon>
    </lineage>
</organism>
<dbReference type="GO" id="GO:0043565">
    <property type="term" value="F:sequence-specific DNA binding"/>
    <property type="evidence" value="ECO:0007669"/>
    <property type="project" value="TreeGrafter"/>
</dbReference>
<gene>
    <name evidence="6" type="ORF">E8L99_14460</name>
</gene>
<accession>A0A4D7QS01</accession>